<proteinExistence type="predicted"/>
<protein>
    <submittedName>
        <fullName evidence="1">Uncharacterized protein</fullName>
    </submittedName>
</protein>
<dbReference type="VEuPathDB" id="AmoebaDB:ACA1_101410"/>
<organism evidence="1 2">
    <name type="scientific">Acanthamoeba castellanii (strain ATCC 30010 / Neff)</name>
    <dbReference type="NCBI Taxonomy" id="1257118"/>
    <lineage>
        <taxon>Eukaryota</taxon>
        <taxon>Amoebozoa</taxon>
        <taxon>Discosea</taxon>
        <taxon>Longamoebia</taxon>
        <taxon>Centramoebida</taxon>
        <taxon>Acanthamoebidae</taxon>
        <taxon>Acanthamoeba</taxon>
    </lineage>
</organism>
<evidence type="ECO:0000313" key="2">
    <source>
        <dbReference type="Proteomes" id="UP000011083"/>
    </source>
</evidence>
<dbReference type="EMBL" id="KB008133">
    <property type="protein sequence ID" value="ELR12080.1"/>
    <property type="molecule type" value="Genomic_DNA"/>
</dbReference>
<dbReference type="GeneID" id="14912566"/>
<gene>
    <name evidence="1" type="ORF">ACA1_101410</name>
</gene>
<accession>L8GG97</accession>
<keyword evidence="2" id="KW-1185">Reference proteome</keyword>
<dbReference type="Proteomes" id="UP000011083">
    <property type="component" value="Unassembled WGS sequence"/>
</dbReference>
<sequence length="122" mass="13565">MTPLHPRLDEEVRGSLQLKVWRKSSEPKTSTWREIASSVHEPLPSGTEADRQNGVRFTVVEVEHCFHSPKQLKFIIGRCRGAGGKRTTATNNNCEAQLDLPALLSTRGMRLSLPLTYVTAPA</sequence>
<dbReference type="AlphaFoldDB" id="L8GG97"/>
<reference evidence="1 2" key="1">
    <citation type="journal article" date="2013" name="Genome Biol.">
        <title>Genome of Acanthamoeba castellanii highlights extensive lateral gene transfer and early evolution of tyrosine kinase signaling.</title>
        <authorList>
            <person name="Clarke M."/>
            <person name="Lohan A.J."/>
            <person name="Liu B."/>
            <person name="Lagkouvardos I."/>
            <person name="Roy S."/>
            <person name="Zafar N."/>
            <person name="Bertelli C."/>
            <person name="Schilde C."/>
            <person name="Kianianmomeni A."/>
            <person name="Burglin T.R."/>
            <person name="Frech C."/>
            <person name="Turcotte B."/>
            <person name="Kopec K.O."/>
            <person name="Synnott J.M."/>
            <person name="Choo C."/>
            <person name="Paponov I."/>
            <person name="Finkler A."/>
            <person name="Soon Heng Tan C."/>
            <person name="Hutchins A.P."/>
            <person name="Weinmeier T."/>
            <person name="Rattei T."/>
            <person name="Chu J.S."/>
            <person name="Gimenez G."/>
            <person name="Irimia M."/>
            <person name="Rigden D.J."/>
            <person name="Fitzpatrick D.A."/>
            <person name="Lorenzo-Morales J."/>
            <person name="Bateman A."/>
            <person name="Chiu C.H."/>
            <person name="Tang P."/>
            <person name="Hegemann P."/>
            <person name="Fromm H."/>
            <person name="Raoult D."/>
            <person name="Greub G."/>
            <person name="Miranda-Saavedra D."/>
            <person name="Chen N."/>
            <person name="Nash P."/>
            <person name="Ginger M.L."/>
            <person name="Horn M."/>
            <person name="Schaap P."/>
            <person name="Caler L."/>
            <person name="Loftus B."/>
        </authorList>
    </citation>
    <scope>NUCLEOTIDE SEQUENCE [LARGE SCALE GENOMIC DNA]</scope>
    <source>
        <strain evidence="1 2">Neff</strain>
    </source>
</reference>
<name>L8GG97_ACACF</name>
<dbReference type="RefSeq" id="XP_004334093.1">
    <property type="nucleotide sequence ID" value="XM_004334045.1"/>
</dbReference>
<dbReference type="KEGG" id="acan:ACA1_101410"/>
<evidence type="ECO:0000313" key="1">
    <source>
        <dbReference type="EMBL" id="ELR12080.1"/>
    </source>
</evidence>